<dbReference type="InterPro" id="IPR002885">
    <property type="entry name" value="PPR_rpt"/>
</dbReference>
<feature type="repeat" description="PPR" evidence="2">
    <location>
        <begin position="309"/>
        <end position="343"/>
    </location>
</feature>
<dbReference type="FunFam" id="1.25.40.10:FF:000688">
    <property type="entry name" value="Pentatricopeptide repeat-containing protein"/>
    <property type="match status" value="1"/>
</dbReference>
<dbReference type="FunFam" id="1.25.40.10:FF:000090">
    <property type="entry name" value="Pentatricopeptide repeat-containing protein, chloroplastic"/>
    <property type="match status" value="1"/>
</dbReference>
<feature type="repeat" description="PPR" evidence="2">
    <location>
        <begin position="102"/>
        <end position="136"/>
    </location>
</feature>
<evidence type="ECO:0000256" key="2">
    <source>
        <dbReference type="PROSITE-ProRule" id="PRU00708"/>
    </source>
</evidence>
<accession>A0A9Q1GLQ4</accession>
<dbReference type="Pfam" id="PF01535">
    <property type="entry name" value="PPR"/>
    <property type="match status" value="3"/>
</dbReference>
<evidence type="ECO:0000313" key="3">
    <source>
        <dbReference type="EMBL" id="KAJ8423011.1"/>
    </source>
</evidence>
<feature type="repeat" description="PPR" evidence="2">
    <location>
        <begin position="476"/>
        <end position="510"/>
    </location>
</feature>
<sequence length="813" mass="90833">MWKKWSEQIANLLESCITHKSLRVGKLIHAHILRTGQASDIFLWNRLIDLYSKCNDPMSAHHVFVKMPERDVFSWNAMLCSLCTANKLADAQILFNEMPQRNVVSWNTMISGFVKTGDHAKALDMFLSMIQEGLLPTRFTLASIFSACGVSSELHLGRLCHGLAIKVGVYKNMYVGNALLSMYAKCRCVDDAFCAFADLPDPNEVSFTALMGALVETQRVEEALNVFKLMHRNKVCIDAVSLSSMLGVCAGGQGDDLLYKVHERLLHGLSMKLGFQNDSYLGNSLLDMYAKNGDMSSAEIIFQNLPEVSIVSWNIMIAGYGQMYRCDKAMELMERMELCGFQPDEVTFINILTTCIRSENVEVGQQVFDRITCPTLSSWNAMLSGYSQIGNHDETIVLFREMQFRNVKPDKTTLAILLGSCAETGLLECGKQIHAISLKAYLNSDRYVGSGLITLYSKSGKMDIAKSIFTRLPEVDIVCFNSVIAGFSLNSLEKESFDLFNIMRRRNMLPTQFSYATMLNCCAKQSLSSQGRQIHARIVKDGFMCDIFVGSALIDMYCKCGNVEGAREHFDAMPIKNVVIWNEMINGYAQNGFGTEAVHLYSCMMIEGEKPDEITFTAILTACSHSGLVDEGIRIFESMQTEHEVAPTLDHHTCVIDALGRAGRLHEAEFLIKKMPCKDDPVIWEVLLSSCRVYTNVLVAQRAFAKLFSLNPSSSTPYVLLGNIYSAMGRWEEARAVRELMTDKNVGKNAGHSWTESNIEDWTGDSYGYYVSQLQKALEIMLGNHSHFTIAILGSNARLFVAEPICHASQSRG</sequence>
<dbReference type="Pfam" id="PF13041">
    <property type="entry name" value="PPR_2"/>
    <property type="match status" value="6"/>
</dbReference>
<dbReference type="PROSITE" id="PS51375">
    <property type="entry name" value="PPR"/>
    <property type="match status" value="9"/>
</dbReference>
<dbReference type="GO" id="GO:0003723">
    <property type="term" value="F:RNA binding"/>
    <property type="evidence" value="ECO:0007669"/>
    <property type="project" value="InterPro"/>
</dbReference>
<dbReference type="Pfam" id="PF20431">
    <property type="entry name" value="E_motif"/>
    <property type="match status" value="1"/>
</dbReference>
<feature type="repeat" description="PPR" evidence="2">
    <location>
        <begin position="375"/>
        <end position="409"/>
    </location>
</feature>
<gene>
    <name evidence="3" type="ORF">Cgig2_013483</name>
</gene>
<dbReference type="Pfam" id="PF12854">
    <property type="entry name" value="PPR_1"/>
    <property type="match status" value="1"/>
</dbReference>
<dbReference type="OrthoDB" id="185373at2759"/>
<feature type="repeat" description="PPR" evidence="2">
    <location>
        <begin position="203"/>
        <end position="237"/>
    </location>
</feature>
<dbReference type="InterPro" id="IPR046848">
    <property type="entry name" value="E_motif"/>
</dbReference>
<dbReference type="NCBIfam" id="TIGR00756">
    <property type="entry name" value="PPR"/>
    <property type="match status" value="6"/>
</dbReference>
<comment type="caution">
    <text evidence="3">The sequence shown here is derived from an EMBL/GenBank/DDBJ whole genome shotgun (WGS) entry which is preliminary data.</text>
</comment>
<dbReference type="GO" id="GO:0009451">
    <property type="term" value="P:RNA modification"/>
    <property type="evidence" value="ECO:0007669"/>
    <property type="project" value="InterPro"/>
</dbReference>
<dbReference type="EMBL" id="JAKOGI010002080">
    <property type="protein sequence ID" value="KAJ8423011.1"/>
    <property type="molecule type" value="Genomic_DNA"/>
</dbReference>
<feature type="repeat" description="PPR" evidence="2">
    <location>
        <begin position="40"/>
        <end position="70"/>
    </location>
</feature>
<keyword evidence="4" id="KW-1185">Reference proteome</keyword>
<evidence type="ECO:0008006" key="5">
    <source>
        <dbReference type="Google" id="ProtNLM"/>
    </source>
</evidence>
<dbReference type="PANTHER" id="PTHR47926">
    <property type="entry name" value="PENTATRICOPEPTIDE REPEAT-CONTAINING PROTEIN"/>
    <property type="match status" value="1"/>
</dbReference>
<dbReference type="Gene3D" id="1.25.40.10">
    <property type="entry name" value="Tetratricopeptide repeat domain"/>
    <property type="match status" value="7"/>
</dbReference>
<dbReference type="FunFam" id="1.25.40.10:FF:000442">
    <property type="entry name" value="Pentatricopeptide repeat-containing protein At3g49710"/>
    <property type="match status" value="1"/>
</dbReference>
<feature type="repeat" description="PPR" evidence="2">
    <location>
        <begin position="612"/>
        <end position="646"/>
    </location>
</feature>
<dbReference type="PANTHER" id="PTHR47926:SF343">
    <property type="entry name" value="PENTACOTRIPEPTIDE-REPEAT REGION OF PRORP DOMAIN-CONTAINING PROTEIN"/>
    <property type="match status" value="1"/>
</dbReference>
<dbReference type="Proteomes" id="UP001153076">
    <property type="component" value="Unassembled WGS sequence"/>
</dbReference>
<feature type="repeat" description="PPR" evidence="2">
    <location>
        <begin position="71"/>
        <end position="101"/>
    </location>
</feature>
<organism evidence="3 4">
    <name type="scientific">Carnegiea gigantea</name>
    <dbReference type="NCBI Taxonomy" id="171969"/>
    <lineage>
        <taxon>Eukaryota</taxon>
        <taxon>Viridiplantae</taxon>
        <taxon>Streptophyta</taxon>
        <taxon>Embryophyta</taxon>
        <taxon>Tracheophyta</taxon>
        <taxon>Spermatophyta</taxon>
        <taxon>Magnoliopsida</taxon>
        <taxon>eudicotyledons</taxon>
        <taxon>Gunneridae</taxon>
        <taxon>Pentapetalae</taxon>
        <taxon>Caryophyllales</taxon>
        <taxon>Cactineae</taxon>
        <taxon>Cactaceae</taxon>
        <taxon>Cactoideae</taxon>
        <taxon>Echinocereeae</taxon>
        <taxon>Carnegiea</taxon>
    </lineage>
</organism>
<keyword evidence="1" id="KW-0677">Repeat</keyword>
<dbReference type="InterPro" id="IPR046960">
    <property type="entry name" value="PPR_At4g14850-like_plant"/>
</dbReference>
<name>A0A9Q1GLQ4_9CARY</name>
<dbReference type="SUPFAM" id="SSF48452">
    <property type="entry name" value="TPR-like"/>
    <property type="match status" value="1"/>
</dbReference>
<dbReference type="InterPro" id="IPR011990">
    <property type="entry name" value="TPR-like_helical_dom_sf"/>
</dbReference>
<feature type="repeat" description="PPR" evidence="2">
    <location>
        <begin position="577"/>
        <end position="611"/>
    </location>
</feature>
<evidence type="ECO:0000256" key="1">
    <source>
        <dbReference type="ARBA" id="ARBA00022737"/>
    </source>
</evidence>
<evidence type="ECO:0000313" key="4">
    <source>
        <dbReference type="Proteomes" id="UP001153076"/>
    </source>
</evidence>
<dbReference type="AlphaFoldDB" id="A0A9Q1GLQ4"/>
<protein>
    <recommendedName>
        <fullName evidence="5">Pentatricopeptide repeat-containing protein</fullName>
    </recommendedName>
</protein>
<reference evidence="3" key="1">
    <citation type="submission" date="2022-04" db="EMBL/GenBank/DDBJ databases">
        <title>Carnegiea gigantea Genome sequencing and assembly v2.</title>
        <authorList>
            <person name="Copetti D."/>
            <person name="Sanderson M.J."/>
            <person name="Burquez A."/>
            <person name="Wojciechowski M.F."/>
        </authorList>
    </citation>
    <scope>NUCLEOTIDE SEQUENCE</scope>
    <source>
        <strain evidence="3">SGP5-SGP5p</strain>
        <tissue evidence="3">Aerial part</tissue>
    </source>
</reference>
<proteinExistence type="predicted"/>